<gene>
    <name evidence="1" type="primary">PIX13_6</name>
    <name evidence="1" type="ORF">CFP56_000496</name>
</gene>
<dbReference type="AlphaFoldDB" id="A0AAW0LI27"/>
<sequence length="279" mass="30393">MALGCGYYPPIISNTTSSKGSNISAKSQFLVASGDEAYPNGQTLPTPNLRIFSFTELKVATKNFRPDTVLGEGGFGQVFKGWVKDKGHSKSGTGILYNNASHAIYGVLAITIDALLKVSLTSLTLALMDPIILLVLASLFTHPLSIFQPTNLISRITVVGVVYCDICSSNTFSRHSYFLPGVDVQIQCKFKANSPKTIEQITFLVNKTTNKHGVYNLEIPTMFRISLIRSSSATRNVPVLKTTSNVITVKSKQDNLCIYNLNALSYRPSKKNATLCGNQ</sequence>
<keyword evidence="1" id="KW-0808">Transferase</keyword>
<dbReference type="EMBL" id="PKMF04000098">
    <property type="protein sequence ID" value="KAK7850568.1"/>
    <property type="molecule type" value="Genomic_DNA"/>
</dbReference>
<evidence type="ECO:0000313" key="1">
    <source>
        <dbReference type="EMBL" id="KAK7850568.1"/>
    </source>
</evidence>
<organism evidence="1 2">
    <name type="scientific">Quercus suber</name>
    <name type="common">Cork oak</name>
    <dbReference type="NCBI Taxonomy" id="58331"/>
    <lineage>
        <taxon>Eukaryota</taxon>
        <taxon>Viridiplantae</taxon>
        <taxon>Streptophyta</taxon>
        <taxon>Embryophyta</taxon>
        <taxon>Tracheophyta</taxon>
        <taxon>Spermatophyta</taxon>
        <taxon>Magnoliopsida</taxon>
        <taxon>eudicotyledons</taxon>
        <taxon>Gunneridae</taxon>
        <taxon>Pentapetalae</taxon>
        <taxon>rosids</taxon>
        <taxon>fabids</taxon>
        <taxon>Fagales</taxon>
        <taxon>Fagaceae</taxon>
        <taxon>Quercus</taxon>
    </lineage>
</organism>
<accession>A0AAW0LI27</accession>
<comment type="caution">
    <text evidence="1">The sequence shown here is derived from an EMBL/GenBank/DDBJ whole genome shotgun (WGS) entry which is preliminary data.</text>
</comment>
<dbReference type="Gene3D" id="3.30.200.20">
    <property type="entry name" value="Phosphorylase Kinase, domain 1"/>
    <property type="match status" value="1"/>
</dbReference>
<keyword evidence="2" id="KW-1185">Reference proteome</keyword>
<dbReference type="Proteomes" id="UP000237347">
    <property type="component" value="Unassembled WGS sequence"/>
</dbReference>
<dbReference type="SUPFAM" id="SSF56112">
    <property type="entry name" value="Protein kinase-like (PK-like)"/>
    <property type="match status" value="1"/>
</dbReference>
<dbReference type="Pfam" id="PF01190">
    <property type="entry name" value="Pollen_Ole_e_1"/>
    <property type="match status" value="1"/>
</dbReference>
<dbReference type="GO" id="GO:0016301">
    <property type="term" value="F:kinase activity"/>
    <property type="evidence" value="ECO:0007669"/>
    <property type="project" value="UniProtKB-KW"/>
</dbReference>
<dbReference type="PANTHER" id="PTHR46995">
    <property type="entry name" value="OS09G0508200 PROTEIN"/>
    <property type="match status" value="1"/>
</dbReference>
<dbReference type="PANTHER" id="PTHR46995:SF6">
    <property type="entry name" value="POLLEN OLE E 1 ALLERGEN AND EXTENSIN FAMILY PROTEIN"/>
    <property type="match status" value="1"/>
</dbReference>
<evidence type="ECO:0000313" key="2">
    <source>
        <dbReference type="Proteomes" id="UP000237347"/>
    </source>
</evidence>
<keyword evidence="1" id="KW-0418">Kinase</keyword>
<dbReference type="InterPro" id="IPR011009">
    <property type="entry name" value="Kinase-like_dom_sf"/>
</dbReference>
<protein>
    <submittedName>
        <fullName evidence="1">Serine/threonine-protein kinase pix13</fullName>
    </submittedName>
</protein>
<proteinExistence type="predicted"/>
<name>A0AAW0LI27_QUESU</name>
<reference evidence="1 2" key="1">
    <citation type="journal article" date="2018" name="Sci. Data">
        <title>The draft genome sequence of cork oak.</title>
        <authorList>
            <person name="Ramos A.M."/>
            <person name="Usie A."/>
            <person name="Barbosa P."/>
            <person name="Barros P.M."/>
            <person name="Capote T."/>
            <person name="Chaves I."/>
            <person name="Simoes F."/>
            <person name="Abreu I."/>
            <person name="Carrasquinho I."/>
            <person name="Faro C."/>
            <person name="Guimaraes J.B."/>
            <person name="Mendonca D."/>
            <person name="Nobrega F."/>
            <person name="Rodrigues L."/>
            <person name="Saibo N.J.M."/>
            <person name="Varela M.C."/>
            <person name="Egas C."/>
            <person name="Matos J."/>
            <person name="Miguel C.M."/>
            <person name="Oliveira M.M."/>
            <person name="Ricardo C.P."/>
            <person name="Goncalves S."/>
        </authorList>
    </citation>
    <scope>NUCLEOTIDE SEQUENCE [LARGE SCALE GENOMIC DNA]</scope>
    <source>
        <strain evidence="2">cv. HL8</strain>
    </source>
</reference>